<evidence type="ECO:0000259" key="5">
    <source>
        <dbReference type="Pfam" id="PF04500"/>
    </source>
</evidence>
<keyword evidence="7" id="KW-1185">Reference proteome</keyword>
<gene>
    <name evidence="6" type="ORF">RF11_10323</name>
</gene>
<keyword evidence="1" id="KW-0479">Metal-binding</keyword>
<feature type="chain" id="PRO_5002164482" description="FLYWCH-type domain-containing protein" evidence="4">
    <location>
        <begin position="26"/>
        <end position="132"/>
    </location>
</feature>
<evidence type="ECO:0000313" key="6">
    <source>
        <dbReference type="EMBL" id="KII63711.1"/>
    </source>
</evidence>
<keyword evidence="4" id="KW-0732">Signal</keyword>
<evidence type="ECO:0000256" key="4">
    <source>
        <dbReference type="SAM" id="SignalP"/>
    </source>
</evidence>
<dbReference type="InterPro" id="IPR007588">
    <property type="entry name" value="Znf_FLYWCH"/>
</dbReference>
<keyword evidence="2" id="KW-0863">Zinc-finger</keyword>
<evidence type="ECO:0000256" key="2">
    <source>
        <dbReference type="ARBA" id="ARBA00022771"/>
    </source>
</evidence>
<evidence type="ECO:0000313" key="7">
    <source>
        <dbReference type="Proteomes" id="UP000031668"/>
    </source>
</evidence>
<keyword evidence="3" id="KW-0862">Zinc</keyword>
<accession>A0A0C2MPZ9</accession>
<dbReference type="Gene3D" id="2.20.25.240">
    <property type="match status" value="1"/>
</dbReference>
<dbReference type="EMBL" id="JWZT01004622">
    <property type="protein sequence ID" value="KII63711.1"/>
    <property type="molecule type" value="Genomic_DNA"/>
</dbReference>
<dbReference type="Pfam" id="PF04500">
    <property type="entry name" value="FLYWCH"/>
    <property type="match status" value="1"/>
</dbReference>
<dbReference type="AlphaFoldDB" id="A0A0C2MPZ9"/>
<dbReference type="GO" id="GO:0008270">
    <property type="term" value="F:zinc ion binding"/>
    <property type="evidence" value="ECO:0007669"/>
    <property type="project" value="UniProtKB-KW"/>
</dbReference>
<feature type="domain" description="FLYWCH-type" evidence="5">
    <location>
        <begin position="56"/>
        <end position="98"/>
    </location>
</feature>
<evidence type="ECO:0000256" key="1">
    <source>
        <dbReference type="ARBA" id="ARBA00022723"/>
    </source>
</evidence>
<proteinExistence type="predicted"/>
<dbReference type="Proteomes" id="UP000031668">
    <property type="component" value="Unassembled WGS sequence"/>
</dbReference>
<feature type="signal peptide" evidence="4">
    <location>
        <begin position="1"/>
        <end position="25"/>
    </location>
</feature>
<reference evidence="6 7" key="1">
    <citation type="journal article" date="2014" name="Genome Biol. Evol.">
        <title>The genome of the myxosporean Thelohanellus kitauei shows adaptations to nutrient acquisition within its fish host.</title>
        <authorList>
            <person name="Yang Y."/>
            <person name="Xiong J."/>
            <person name="Zhou Z."/>
            <person name="Huo F."/>
            <person name="Miao W."/>
            <person name="Ran C."/>
            <person name="Liu Y."/>
            <person name="Zhang J."/>
            <person name="Feng J."/>
            <person name="Wang M."/>
            <person name="Wang M."/>
            <person name="Wang L."/>
            <person name="Yao B."/>
        </authorList>
    </citation>
    <scope>NUCLEOTIDE SEQUENCE [LARGE SCALE GENOMIC DNA]</scope>
    <source>
        <strain evidence="6">Wuqing</strain>
    </source>
</reference>
<comment type="caution">
    <text evidence="6">The sequence shown here is derived from an EMBL/GenBank/DDBJ whole genome shotgun (WGS) entry which is preliminary data.</text>
</comment>
<organism evidence="6 7">
    <name type="scientific">Thelohanellus kitauei</name>
    <name type="common">Myxosporean</name>
    <dbReference type="NCBI Taxonomy" id="669202"/>
    <lineage>
        <taxon>Eukaryota</taxon>
        <taxon>Metazoa</taxon>
        <taxon>Cnidaria</taxon>
        <taxon>Myxozoa</taxon>
        <taxon>Myxosporea</taxon>
        <taxon>Bivalvulida</taxon>
        <taxon>Platysporina</taxon>
        <taxon>Myxobolidae</taxon>
        <taxon>Thelohanellus</taxon>
    </lineage>
</organism>
<dbReference type="OrthoDB" id="6613654at2759"/>
<protein>
    <recommendedName>
        <fullName evidence="5">FLYWCH-type domain-containing protein</fullName>
    </recommendedName>
</protein>
<evidence type="ECO:0000256" key="3">
    <source>
        <dbReference type="ARBA" id="ARBA00022833"/>
    </source>
</evidence>
<name>A0A0C2MPZ9_THEKT</name>
<sequence>MEKCLTPKLLTTLLILYNAFAPGNIEEYIMEEIALRISQDRKAQEETIFLFMMAIYSKKEKIGYGLNYWRCVKYQSEGCLCRCTANRGELISQKEHSHGPDPNQVDARRVLNHVKENARTSQFFYLADSCIQ</sequence>